<dbReference type="InterPro" id="IPR006195">
    <property type="entry name" value="aa-tRNA-synth_II"/>
</dbReference>
<dbReference type="InterPro" id="IPR018149">
    <property type="entry name" value="Lys-tRNA-synth_II_C"/>
</dbReference>
<dbReference type="EMBL" id="JACIEE010000003">
    <property type="protein sequence ID" value="MBB3976557.1"/>
    <property type="molecule type" value="Genomic_DNA"/>
</dbReference>
<evidence type="ECO:0000259" key="4">
    <source>
        <dbReference type="PROSITE" id="PS50862"/>
    </source>
</evidence>
<dbReference type="GO" id="GO:0000049">
    <property type="term" value="F:tRNA binding"/>
    <property type="evidence" value="ECO:0007669"/>
    <property type="project" value="TreeGrafter"/>
</dbReference>
<dbReference type="SUPFAM" id="SSF55681">
    <property type="entry name" value="Class II aaRS and biotin synthetases"/>
    <property type="match status" value="1"/>
</dbReference>
<dbReference type="GO" id="GO:0005829">
    <property type="term" value="C:cytosol"/>
    <property type="evidence" value="ECO:0007669"/>
    <property type="project" value="TreeGrafter"/>
</dbReference>
<gene>
    <name evidence="5" type="ORF">GGQ64_001746</name>
</gene>
<dbReference type="PROSITE" id="PS50862">
    <property type="entry name" value="AA_TRNA_LIGASE_II"/>
    <property type="match status" value="1"/>
</dbReference>
<dbReference type="PANTHER" id="PTHR42918:SF6">
    <property type="entry name" value="ELONGATION FACTOR P--(R)-BETA-LYSINE LIGASE"/>
    <property type="match status" value="1"/>
</dbReference>
<evidence type="ECO:0000256" key="3">
    <source>
        <dbReference type="ARBA" id="ARBA00022840"/>
    </source>
</evidence>
<protein>
    <submittedName>
        <fullName evidence="5">Lysyl-tRNA synthetase class 2</fullName>
        <ecNumber evidence="5">6.1.1.6</ecNumber>
    </submittedName>
</protein>
<evidence type="ECO:0000313" key="5">
    <source>
        <dbReference type="EMBL" id="MBB3976557.1"/>
    </source>
</evidence>
<dbReference type="InterPro" id="IPR045864">
    <property type="entry name" value="aa-tRNA-synth_II/BPL/LPL"/>
</dbReference>
<dbReference type="AlphaFoldDB" id="A0A7W6D9L8"/>
<keyword evidence="1 5" id="KW-0436">Ligase</keyword>
<organism evidence="5 6">
    <name type="scientific">Mycoplana azooxidifex</name>
    <dbReference type="NCBI Taxonomy" id="1636188"/>
    <lineage>
        <taxon>Bacteria</taxon>
        <taxon>Pseudomonadati</taxon>
        <taxon>Pseudomonadota</taxon>
        <taxon>Alphaproteobacteria</taxon>
        <taxon>Hyphomicrobiales</taxon>
        <taxon>Rhizobiaceae</taxon>
        <taxon>Mycoplana</taxon>
    </lineage>
</organism>
<dbReference type="InterPro" id="IPR004525">
    <property type="entry name" value="EpmA"/>
</dbReference>
<keyword evidence="3" id="KW-0067">ATP-binding</keyword>
<reference evidence="5 6" key="1">
    <citation type="submission" date="2020-08" db="EMBL/GenBank/DDBJ databases">
        <title>Genomic Encyclopedia of Type Strains, Phase IV (KMG-IV): sequencing the most valuable type-strain genomes for metagenomic binning, comparative biology and taxonomic classification.</title>
        <authorList>
            <person name="Goeker M."/>
        </authorList>
    </citation>
    <scope>NUCLEOTIDE SEQUENCE [LARGE SCALE GENOMIC DNA]</scope>
    <source>
        <strain evidence="5 6">DSM 100211</strain>
    </source>
</reference>
<proteinExistence type="predicted"/>
<evidence type="ECO:0000313" key="6">
    <source>
        <dbReference type="Proteomes" id="UP000574761"/>
    </source>
</evidence>
<feature type="domain" description="Aminoacyl-transfer RNA synthetases class-II family profile" evidence="4">
    <location>
        <begin position="27"/>
        <end position="348"/>
    </location>
</feature>
<accession>A0A7W6D9L8</accession>
<dbReference type="PROSITE" id="PS50096">
    <property type="entry name" value="IQ"/>
    <property type="match status" value="1"/>
</dbReference>
<dbReference type="EC" id="6.1.1.6" evidence="5"/>
<sequence>MTASTPAPSPWWTPDVHADRRPFLIARNRIQAALRGYFAERDFVEVDTATLQVSPGNEAHLHAFRTEAIGHSGTATPLYLHTSPEFACKKLLAAGEERIACFAHVYRNRERGPLHHPEFTMLEWYRAAEGYEELMRDCAAILALATRTAGTQRLSWRGRDCDPFAEPEQLTVAAAFERHAGLDLMATIGSDGATDREALATAVGQAGMRVAADDTWADLFSRVLVERVEPNLGFGRATVLCEYPVSEAALARPAPHDPRVAERFELYACGVELANAFGELTDAAEQRRRFGLEMAEKQRVYGETYPLDEDFLAALSIMPEASGIALGFDRLVMLATGAARIDQVIWAPVAETAP</sequence>
<keyword evidence="5" id="KW-0030">Aminoacyl-tRNA synthetase</keyword>
<evidence type="ECO:0000256" key="1">
    <source>
        <dbReference type="ARBA" id="ARBA00022598"/>
    </source>
</evidence>
<dbReference type="Proteomes" id="UP000574761">
    <property type="component" value="Unassembled WGS sequence"/>
</dbReference>
<dbReference type="GO" id="GO:0006430">
    <property type="term" value="P:lysyl-tRNA aminoacylation"/>
    <property type="evidence" value="ECO:0007669"/>
    <property type="project" value="InterPro"/>
</dbReference>
<comment type="caution">
    <text evidence="5">The sequence shown here is derived from an EMBL/GenBank/DDBJ whole genome shotgun (WGS) entry which is preliminary data.</text>
</comment>
<dbReference type="Pfam" id="PF00152">
    <property type="entry name" value="tRNA-synt_2"/>
    <property type="match status" value="1"/>
</dbReference>
<keyword evidence="2" id="KW-0547">Nucleotide-binding</keyword>
<evidence type="ECO:0000256" key="2">
    <source>
        <dbReference type="ARBA" id="ARBA00022741"/>
    </source>
</evidence>
<dbReference type="RefSeq" id="WP_183802158.1">
    <property type="nucleotide sequence ID" value="NZ_JACIEE010000003.1"/>
</dbReference>
<dbReference type="PANTHER" id="PTHR42918">
    <property type="entry name" value="LYSYL-TRNA SYNTHETASE"/>
    <property type="match status" value="1"/>
</dbReference>
<keyword evidence="6" id="KW-1185">Reference proteome</keyword>
<dbReference type="GO" id="GO:0004824">
    <property type="term" value="F:lysine-tRNA ligase activity"/>
    <property type="evidence" value="ECO:0007669"/>
    <property type="project" value="UniProtKB-EC"/>
</dbReference>
<dbReference type="NCBIfam" id="TIGR00462">
    <property type="entry name" value="genX"/>
    <property type="match status" value="1"/>
</dbReference>
<dbReference type="Gene3D" id="3.30.930.10">
    <property type="entry name" value="Bira Bifunctional Protein, Domain 2"/>
    <property type="match status" value="1"/>
</dbReference>
<dbReference type="GO" id="GO:0005524">
    <property type="term" value="F:ATP binding"/>
    <property type="evidence" value="ECO:0007669"/>
    <property type="project" value="UniProtKB-KW"/>
</dbReference>
<dbReference type="PRINTS" id="PR00982">
    <property type="entry name" value="TRNASYNTHLYS"/>
</dbReference>
<dbReference type="InterPro" id="IPR004364">
    <property type="entry name" value="Aa-tRNA-synt_II"/>
</dbReference>
<name>A0A7W6D9L8_9HYPH</name>